<dbReference type="Gene3D" id="4.10.60.10">
    <property type="entry name" value="Zinc finger, CCHC-type"/>
    <property type="match status" value="1"/>
</dbReference>
<feature type="compositionally biased region" description="Polar residues" evidence="8">
    <location>
        <begin position="550"/>
        <end position="560"/>
    </location>
</feature>
<dbReference type="GO" id="GO:0032259">
    <property type="term" value="P:methylation"/>
    <property type="evidence" value="ECO:0007669"/>
    <property type="project" value="UniProtKB-KW"/>
</dbReference>
<dbReference type="GO" id="GO:0071039">
    <property type="term" value="P:nuclear polyadenylation-dependent CUT catabolic process"/>
    <property type="evidence" value="ECO:0007669"/>
    <property type="project" value="TreeGrafter"/>
</dbReference>
<gene>
    <name evidence="10" type="ORF">D0Z07_8341</name>
</gene>
<dbReference type="GO" id="GO:0071037">
    <property type="term" value="P:nuclear polyadenylation-dependent snRNA catabolic process"/>
    <property type="evidence" value="ECO:0007669"/>
    <property type="project" value="TreeGrafter"/>
</dbReference>
<feature type="region of interest" description="Disordered" evidence="8">
    <location>
        <begin position="844"/>
        <end position="943"/>
    </location>
</feature>
<keyword evidence="10" id="KW-0808">Transferase</keyword>
<sequence>MGSIEEEMEDSRTSAVGRKRNLEEIQDPEQILLRNSSQEYDEQRGAKRVKEDDQQPESVVAEDGVTSNTESPSTLPTESQIQPITAAPLRPAVWNKGVQSGLRTSFGSRFHAKPKPFLVCEQIVDTPSNPIIDSTTIQHANTLPVIDQDEEDASMTETFDQPENQDNIKATALTRKNILPDEQVLPNIEHDGEDTAMAATMDLPDSPDDQNAVEPTSLGRHAIDRIVRRETREEARSAANIASRHGSDTIEIEADSLLQAIPMAVPFKFLTQVEIRKLSGPQKKEYTQALTQHQHTQFESRTVAAEAVFAHEMLPLPAQYSSMEEEIVSGLTYFPQKRLEDRCFYEKAQIRYNLPEVLSESRPIRLENFTMDVFAPAFLKANPEKHWPKLSEKEICAAYKNYLSIYYQHCLNMPCWTTAVQRLEKDKAQFSVEKARCIAADGGLLRPQSLSDAFATSDKSSNTATENDRIISDGLSNPRSMIAAPPRSEKTVVTVEELQRLARDISSHSQVARDEPTRSEEAAAGVEETQHAAAESSSSPQSGSNDPILPSSSHGSPTNESLEIDIDQVEIHSMERNLQLRYFPATIDRPKTYRCLACGDTYHTTLDCPSLTCTLCSGNHAQSTCPQNQRCKKCRNRGHSSVDCPEKLARSQAEVIDCELCGYTDHLEEGCHFIWRSFSPHSKDIRKVREIPAHCYSCGGSGHFGPECGLRKPGRILSGGQTFSKTNLLRFVDADSVDRAISAGVDYTITSKAKAAKQFSIKGMANDPINLNDSDDGEVQFIGEKVKKPKGNGKIKVAAPKSKVQQDPDYSRQRNPPRRSRPEFGPNFVDRGEPARVVESFRYGRERTFSPPPRFDDMRYDFADTGDRFRPQSPPRGEDYYRLQPQQAHTYYQPTPPGTLPMRGPSIPSGNGPRGGGRGGRGGGNSSRGGKPQGKKPKRGGTK</sequence>
<keyword evidence="2" id="KW-0479">Metal-binding</keyword>
<evidence type="ECO:0000313" key="10">
    <source>
        <dbReference type="EMBL" id="KAG0646371.1"/>
    </source>
</evidence>
<name>A0A9P6VEG2_9HELO</name>
<dbReference type="GO" id="GO:0071031">
    <property type="term" value="P:nuclear mRNA surveillance of mRNA 3'-end processing"/>
    <property type="evidence" value="ECO:0007669"/>
    <property type="project" value="TreeGrafter"/>
</dbReference>
<keyword evidence="6" id="KW-0539">Nucleus</keyword>
<reference evidence="10" key="1">
    <citation type="submission" date="2019-07" db="EMBL/GenBank/DDBJ databases">
        <title>Hyphodiscus hymeniophilus genome sequencing and assembly.</title>
        <authorList>
            <person name="Kramer G."/>
            <person name="Nodwell J."/>
        </authorList>
    </citation>
    <scope>NUCLEOTIDE SEQUENCE</scope>
    <source>
        <strain evidence="10">ATCC 34498</strain>
    </source>
</reference>
<evidence type="ECO:0000256" key="5">
    <source>
        <dbReference type="ARBA" id="ARBA00022833"/>
    </source>
</evidence>
<evidence type="ECO:0000256" key="6">
    <source>
        <dbReference type="ARBA" id="ARBA00023242"/>
    </source>
</evidence>
<organism evidence="10 11">
    <name type="scientific">Hyphodiscus hymeniophilus</name>
    <dbReference type="NCBI Taxonomy" id="353542"/>
    <lineage>
        <taxon>Eukaryota</taxon>
        <taxon>Fungi</taxon>
        <taxon>Dikarya</taxon>
        <taxon>Ascomycota</taxon>
        <taxon>Pezizomycotina</taxon>
        <taxon>Leotiomycetes</taxon>
        <taxon>Helotiales</taxon>
        <taxon>Hyphodiscaceae</taxon>
        <taxon>Hyphodiscus</taxon>
    </lineage>
</organism>
<evidence type="ECO:0000256" key="4">
    <source>
        <dbReference type="ARBA" id="ARBA00022771"/>
    </source>
</evidence>
<feature type="compositionally biased region" description="Polar residues" evidence="8">
    <location>
        <begin position="65"/>
        <end position="80"/>
    </location>
</feature>
<feature type="domain" description="CCHC-type" evidence="9">
    <location>
        <begin position="630"/>
        <end position="646"/>
    </location>
</feature>
<feature type="compositionally biased region" description="Basic and acidic residues" evidence="8">
    <location>
        <begin position="504"/>
        <end position="521"/>
    </location>
</feature>
<dbReference type="GO" id="GO:0031499">
    <property type="term" value="C:TRAMP complex"/>
    <property type="evidence" value="ECO:0007669"/>
    <property type="project" value="TreeGrafter"/>
</dbReference>
<evidence type="ECO:0000256" key="3">
    <source>
        <dbReference type="ARBA" id="ARBA00022737"/>
    </source>
</evidence>
<evidence type="ECO:0000256" key="2">
    <source>
        <dbReference type="ARBA" id="ARBA00022723"/>
    </source>
</evidence>
<feature type="region of interest" description="Disordered" evidence="8">
    <location>
        <begin position="199"/>
        <end position="218"/>
    </location>
</feature>
<feature type="region of interest" description="Disordered" evidence="8">
    <location>
        <begin position="1"/>
        <end position="80"/>
    </location>
</feature>
<dbReference type="PROSITE" id="PS50158">
    <property type="entry name" value="ZF_CCHC"/>
    <property type="match status" value="2"/>
</dbReference>
<dbReference type="PANTHER" id="PTHR46543:SF1">
    <property type="entry name" value="ZINC FINGER CCHC DOMAIN-CONTAINING PROTEIN 7"/>
    <property type="match status" value="1"/>
</dbReference>
<feature type="region of interest" description="Disordered" evidence="8">
    <location>
        <begin position="504"/>
        <end position="560"/>
    </location>
</feature>
<dbReference type="GO" id="GO:0071038">
    <property type="term" value="P:TRAMP-dependent tRNA surveillance pathway"/>
    <property type="evidence" value="ECO:0007669"/>
    <property type="project" value="TreeGrafter"/>
</dbReference>
<evidence type="ECO:0000256" key="7">
    <source>
        <dbReference type="PROSITE-ProRule" id="PRU00047"/>
    </source>
</evidence>
<protein>
    <submittedName>
        <fullName evidence="10">Arginine methyltransferase-interacting RING finger 2</fullName>
    </submittedName>
</protein>
<evidence type="ECO:0000256" key="8">
    <source>
        <dbReference type="SAM" id="MobiDB-lite"/>
    </source>
</evidence>
<keyword evidence="5" id="KW-0862">Zinc</keyword>
<dbReference type="Proteomes" id="UP000785200">
    <property type="component" value="Unassembled WGS sequence"/>
</dbReference>
<dbReference type="SMART" id="SM00343">
    <property type="entry name" value="ZnF_C2HC"/>
    <property type="match status" value="3"/>
</dbReference>
<keyword evidence="10" id="KW-0489">Methyltransferase</keyword>
<dbReference type="GO" id="GO:0008168">
    <property type="term" value="F:methyltransferase activity"/>
    <property type="evidence" value="ECO:0007669"/>
    <property type="project" value="UniProtKB-KW"/>
</dbReference>
<feature type="compositionally biased region" description="Basic and acidic residues" evidence="8">
    <location>
        <begin position="844"/>
        <end position="881"/>
    </location>
</feature>
<evidence type="ECO:0000256" key="1">
    <source>
        <dbReference type="ARBA" id="ARBA00004123"/>
    </source>
</evidence>
<comment type="caution">
    <text evidence="10">The sequence shown here is derived from an EMBL/GenBank/DDBJ whole genome shotgun (WGS) entry which is preliminary data.</text>
</comment>
<dbReference type="EMBL" id="VNKQ01000016">
    <property type="protein sequence ID" value="KAG0646371.1"/>
    <property type="molecule type" value="Genomic_DNA"/>
</dbReference>
<keyword evidence="11" id="KW-1185">Reference proteome</keyword>
<accession>A0A9P6VEG2</accession>
<feature type="region of interest" description="Disordered" evidence="8">
    <location>
        <begin position="455"/>
        <end position="492"/>
    </location>
</feature>
<dbReference type="OrthoDB" id="7608935at2759"/>
<feature type="domain" description="CCHC-type" evidence="9">
    <location>
        <begin position="695"/>
        <end position="708"/>
    </location>
</feature>
<keyword evidence="4 7" id="KW-0863">Zinc-finger</keyword>
<evidence type="ECO:0000313" key="11">
    <source>
        <dbReference type="Proteomes" id="UP000785200"/>
    </source>
</evidence>
<feature type="region of interest" description="Disordered" evidence="8">
    <location>
        <begin position="799"/>
        <end position="832"/>
    </location>
</feature>
<feature type="compositionally biased region" description="Basic residues" evidence="8">
    <location>
        <begin position="933"/>
        <end position="943"/>
    </location>
</feature>
<proteinExistence type="predicted"/>
<comment type="subcellular location">
    <subcellularLocation>
        <location evidence="1">Nucleus</location>
    </subcellularLocation>
</comment>
<dbReference type="PANTHER" id="PTHR46543">
    <property type="entry name" value="ZINC FINGER CCHC DOMAIN-CONTAINING PROTEIN 7"/>
    <property type="match status" value="1"/>
</dbReference>
<dbReference type="GO" id="GO:0008270">
    <property type="term" value="F:zinc ion binding"/>
    <property type="evidence" value="ECO:0007669"/>
    <property type="project" value="UniProtKB-KW"/>
</dbReference>
<evidence type="ECO:0000259" key="9">
    <source>
        <dbReference type="PROSITE" id="PS50158"/>
    </source>
</evidence>
<dbReference type="GO" id="GO:0071036">
    <property type="term" value="P:nuclear polyadenylation-dependent snoRNA catabolic process"/>
    <property type="evidence" value="ECO:0007669"/>
    <property type="project" value="TreeGrafter"/>
</dbReference>
<feature type="compositionally biased region" description="Polar residues" evidence="8">
    <location>
        <begin position="884"/>
        <end position="893"/>
    </location>
</feature>
<dbReference type="AlphaFoldDB" id="A0A9P6VEG2"/>
<dbReference type="InterPro" id="IPR001878">
    <property type="entry name" value="Znf_CCHC"/>
</dbReference>
<feature type="compositionally biased region" description="Basic and acidic residues" evidence="8">
    <location>
        <begin position="41"/>
        <end position="53"/>
    </location>
</feature>
<dbReference type="InterPro" id="IPR051644">
    <property type="entry name" value="TRAMP_AT-DNA-binding"/>
</dbReference>
<dbReference type="GO" id="GO:0003723">
    <property type="term" value="F:RNA binding"/>
    <property type="evidence" value="ECO:0007669"/>
    <property type="project" value="TreeGrafter"/>
</dbReference>
<feature type="compositionally biased region" description="Gly residues" evidence="8">
    <location>
        <begin position="912"/>
        <end position="927"/>
    </location>
</feature>
<keyword evidence="3" id="KW-0677">Repeat</keyword>
<dbReference type="GO" id="GO:0071035">
    <property type="term" value="P:nuclear polyadenylation-dependent rRNA catabolic process"/>
    <property type="evidence" value="ECO:0007669"/>
    <property type="project" value="TreeGrafter"/>
</dbReference>